<sequence length="185" mass="20634">MENSALIVMDMQNGIVNGLEFKDEVIKYNQQAIEAARQNNIPVIFVRVAFNGTFLEVSPNNKMFSQYQASGQQMSLTDESTQIIESLNRKEDEPIVTKHRLSAFTGSNLEVLLRGLQVNHIVLTGVSTSGVVLSTTVEAADKDYKITILEDAVTDNNSKKHQFLINEILTRYAEISSTHSWTAVL</sequence>
<organism evidence="4 5">
    <name type="scientific">Staphylococcus succinus</name>
    <dbReference type="NCBI Taxonomy" id="61015"/>
    <lineage>
        <taxon>Bacteria</taxon>
        <taxon>Bacillati</taxon>
        <taxon>Bacillota</taxon>
        <taxon>Bacilli</taxon>
        <taxon>Bacillales</taxon>
        <taxon>Staphylococcaceae</taxon>
        <taxon>Staphylococcus</taxon>
    </lineage>
</organism>
<dbReference type="Gene3D" id="3.40.50.850">
    <property type="entry name" value="Isochorismatase-like"/>
    <property type="match status" value="1"/>
</dbReference>
<dbReference type="InterPro" id="IPR000868">
    <property type="entry name" value="Isochorismatase-like_dom"/>
</dbReference>
<proteinExistence type="inferred from homology"/>
<dbReference type="GO" id="GO:0016787">
    <property type="term" value="F:hydrolase activity"/>
    <property type="evidence" value="ECO:0007669"/>
    <property type="project" value="UniProtKB-KW"/>
</dbReference>
<dbReference type="SUPFAM" id="SSF52499">
    <property type="entry name" value="Isochorismatase-like hydrolases"/>
    <property type="match status" value="1"/>
</dbReference>
<name>A0A9Q6HSJ0_9STAP</name>
<evidence type="ECO:0000259" key="3">
    <source>
        <dbReference type="Pfam" id="PF00857"/>
    </source>
</evidence>
<keyword evidence="2 4" id="KW-0378">Hydrolase</keyword>
<dbReference type="PANTHER" id="PTHR43540:SF7">
    <property type="entry name" value="ISOCHORISMATASE FAMILY PROTEIN YECD"/>
    <property type="match status" value="1"/>
</dbReference>
<dbReference type="EMBL" id="PZFQ01000002">
    <property type="protein sequence ID" value="PTI77558.1"/>
    <property type="molecule type" value="Genomic_DNA"/>
</dbReference>
<accession>A0A9Q6HSJ0</accession>
<dbReference type="PANTHER" id="PTHR43540">
    <property type="entry name" value="PEROXYUREIDOACRYLATE/UREIDOACRYLATE AMIDOHYDROLASE-RELATED"/>
    <property type="match status" value="1"/>
</dbReference>
<dbReference type="Pfam" id="PF00857">
    <property type="entry name" value="Isochorismatase"/>
    <property type="match status" value="1"/>
</dbReference>
<dbReference type="CDD" id="cd00431">
    <property type="entry name" value="cysteine_hydrolases"/>
    <property type="match status" value="1"/>
</dbReference>
<evidence type="ECO:0000313" key="4">
    <source>
        <dbReference type="EMBL" id="PTI77558.1"/>
    </source>
</evidence>
<feature type="domain" description="Isochorismatase-like" evidence="3">
    <location>
        <begin position="4"/>
        <end position="179"/>
    </location>
</feature>
<evidence type="ECO:0000256" key="1">
    <source>
        <dbReference type="ARBA" id="ARBA00006336"/>
    </source>
</evidence>
<dbReference type="Proteomes" id="UP000241960">
    <property type="component" value="Unassembled WGS sequence"/>
</dbReference>
<dbReference type="InterPro" id="IPR050272">
    <property type="entry name" value="Isochorismatase-like_hydrls"/>
</dbReference>
<comment type="caution">
    <text evidence="4">The sequence shown here is derived from an EMBL/GenBank/DDBJ whole genome shotgun (WGS) entry which is preliminary data.</text>
</comment>
<dbReference type="RefSeq" id="WP_073505563.1">
    <property type="nucleotide sequence ID" value="NZ_CP018199.1"/>
</dbReference>
<evidence type="ECO:0000313" key="5">
    <source>
        <dbReference type="Proteomes" id="UP000241960"/>
    </source>
</evidence>
<dbReference type="InterPro" id="IPR036380">
    <property type="entry name" value="Isochorismatase-like_sf"/>
</dbReference>
<dbReference type="AlphaFoldDB" id="A0A9Q6HSJ0"/>
<comment type="similarity">
    <text evidence="1">Belongs to the isochorismatase family.</text>
</comment>
<evidence type="ECO:0000256" key="2">
    <source>
        <dbReference type="ARBA" id="ARBA00022801"/>
    </source>
</evidence>
<reference evidence="4 5" key="1">
    <citation type="journal article" date="2016" name="Front. Microbiol.">
        <title>Comprehensive Phylogenetic Analysis of Bovine Non-aureus Staphylococci Species Based on Whole-Genome Sequencing.</title>
        <authorList>
            <person name="Naushad S."/>
            <person name="Barkema H.W."/>
            <person name="Luby C."/>
            <person name="Condas L.A."/>
            <person name="Nobrega D.B."/>
            <person name="Carson D.A."/>
            <person name="De Buck J."/>
        </authorList>
    </citation>
    <scope>NUCLEOTIDE SEQUENCE [LARGE SCALE GENOMIC DNA]</scope>
    <source>
        <strain evidence="4 5">SNUC 1231</strain>
    </source>
</reference>
<protein>
    <submittedName>
        <fullName evidence="4">Cysteine hydrolase</fullName>
    </submittedName>
</protein>
<gene>
    <name evidence="4" type="ORF">BU058_01040</name>
</gene>